<comment type="caution">
    <text evidence="7">The sequence shown here is derived from an EMBL/GenBank/DDBJ whole genome shotgun (WGS) entry which is preliminary data.</text>
</comment>
<evidence type="ECO:0000256" key="1">
    <source>
        <dbReference type="ARBA" id="ARBA00004141"/>
    </source>
</evidence>
<evidence type="ECO:0000256" key="4">
    <source>
        <dbReference type="ARBA" id="ARBA00023136"/>
    </source>
</evidence>
<accession>A0AAD9Z9T8</accession>
<keyword evidence="4 5" id="KW-0472">Membrane</keyword>
<dbReference type="GO" id="GO:0070941">
    <property type="term" value="P:eisosome assembly"/>
    <property type="evidence" value="ECO:0007669"/>
    <property type="project" value="TreeGrafter"/>
</dbReference>
<protein>
    <recommendedName>
        <fullName evidence="6">MARVEL domain-containing protein</fullName>
    </recommendedName>
</protein>
<feature type="transmembrane region" description="Helical" evidence="5">
    <location>
        <begin position="143"/>
        <end position="163"/>
    </location>
</feature>
<evidence type="ECO:0000256" key="2">
    <source>
        <dbReference type="ARBA" id="ARBA00022692"/>
    </source>
</evidence>
<evidence type="ECO:0000256" key="5">
    <source>
        <dbReference type="SAM" id="Phobius"/>
    </source>
</evidence>
<keyword evidence="2 5" id="KW-0812">Transmembrane</keyword>
<dbReference type="EMBL" id="JASNWA010000007">
    <property type="protein sequence ID" value="KAK3172832.1"/>
    <property type="molecule type" value="Genomic_DNA"/>
</dbReference>
<evidence type="ECO:0000313" key="8">
    <source>
        <dbReference type="Proteomes" id="UP001276659"/>
    </source>
</evidence>
<keyword evidence="8" id="KW-1185">Reference proteome</keyword>
<name>A0AAD9Z9T8_9LECA</name>
<dbReference type="Proteomes" id="UP001276659">
    <property type="component" value="Unassembled WGS sequence"/>
</dbReference>
<dbReference type="Pfam" id="PF01284">
    <property type="entry name" value="MARVEL"/>
    <property type="match status" value="1"/>
</dbReference>
<gene>
    <name evidence="7" type="ORF">OEA41_006157</name>
</gene>
<keyword evidence="3 5" id="KW-1133">Transmembrane helix</keyword>
<comment type="subcellular location">
    <subcellularLocation>
        <location evidence="1">Membrane</location>
        <topology evidence="1">Multi-pass membrane protein</topology>
    </subcellularLocation>
</comment>
<dbReference type="GO" id="GO:0005886">
    <property type="term" value="C:plasma membrane"/>
    <property type="evidence" value="ECO:0007669"/>
    <property type="project" value="TreeGrafter"/>
</dbReference>
<dbReference type="PANTHER" id="PTHR28165:SF1">
    <property type="entry name" value="NON-CLASSICAL EXPORT PROTEIN 2-RELATED"/>
    <property type="match status" value="1"/>
</dbReference>
<feature type="domain" description="MARVEL" evidence="6">
    <location>
        <begin position="5"/>
        <end position="158"/>
    </location>
</feature>
<evidence type="ECO:0000259" key="6">
    <source>
        <dbReference type="Pfam" id="PF01284"/>
    </source>
</evidence>
<organism evidence="7 8">
    <name type="scientific">Lepraria neglecta</name>
    <dbReference type="NCBI Taxonomy" id="209136"/>
    <lineage>
        <taxon>Eukaryota</taxon>
        <taxon>Fungi</taxon>
        <taxon>Dikarya</taxon>
        <taxon>Ascomycota</taxon>
        <taxon>Pezizomycotina</taxon>
        <taxon>Lecanoromycetes</taxon>
        <taxon>OSLEUM clade</taxon>
        <taxon>Lecanoromycetidae</taxon>
        <taxon>Lecanorales</taxon>
        <taxon>Lecanorineae</taxon>
        <taxon>Stereocaulaceae</taxon>
        <taxon>Lepraria</taxon>
    </lineage>
</organism>
<reference evidence="7" key="1">
    <citation type="submission" date="2022-11" db="EMBL/GenBank/DDBJ databases">
        <title>Chromosomal genome sequence assembly and mating type (MAT) locus characterization of the leprose asexual lichenized fungus Lepraria neglecta (Nyl.) Erichsen.</title>
        <authorList>
            <person name="Allen J.L."/>
            <person name="Pfeffer B."/>
        </authorList>
    </citation>
    <scope>NUCLEOTIDE SEQUENCE</scope>
    <source>
        <strain evidence="7">Allen 5258</strain>
    </source>
</reference>
<dbReference type="InterPro" id="IPR008253">
    <property type="entry name" value="Marvel"/>
</dbReference>
<dbReference type="GO" id="GO:0032126">
    <property type="term" value="C:eisosome"/>
    <property type="evidence" value="ECO:0007669"/>
    <property type="project" value="TreeGrafter"/>
</dbReference>
<proteinExistence type="predicted"/>
<evidence type="ECO:0000313" key="7">
    <source>
        <dbReference type="EMBL" id="KAK3172832.1"/>
    </source>
</evidence>
<dbReference type="GO" id="GO:0072659">
    <property type="term" value="P:protein localization to plasma membrane"/>
    <property type="evidence" value="ECO:0007669"/>
    <property type="project" value="TreeGrafter"/>
</dbReference>
<dbReference type="InterPro" id="IPR052649">
    <property type="entry name" value="NCE102-like"/>
</dbReference>
<dbReference type="AlphaFoldDB" id="A0AAD9Z9T8"/>
<dbReference type="PANTHER" id="PTHR28165">
    <property type="entry name" value="NON-CLASSICAL EXPORT PROTEIN 2-RELATED"/>
    <property type="match status" value="1"/>
</dbReference>
<sequence>MPAIINFALRGLQIFFAVVILGLSGHLVASQSLGGAPSVTNYEVFLGIWLLIISFLGLAATKVDALAGIVGVALEGLTLLFAFAGGTAMAAKLGVHSCSCSLDHQSCPYLVNNVVINGGRDKTGFDPNVNRVMRCREAQADTAFIWFAFGTFLATFALAFLSWRRGGKI</sequence>
<feature type="transmembrane region" description="Helical" evidence="5">
    <location>
        <begin position="39"/>
        <end position="58"/>
    </location>
</feature>
<feature type="transmembrane region" description="Helical" evidence="5">
    <location>
        <begin position="65"/>
        <end position="84"/>
    </location>
</feature>
<feature type="transmembrane region" description="Helical" evidence="5">
    <location>
        <begin position="7"/>
        <end position="27"/>
    </location>
</feature>
<evidence type="ECO:0000256" key="3">
    <source>
        <dbReference type="ARBA" id="ARBA00022989"/>
    </source>
</evidence>